<evidence type="ECO:0000313" key="2">
    <source>
        <dbReference type="EMBL" id="SMC10734.1"/>
    </source>
</evidence>
<keyword evidence="1" id="KW-0472">Membrane</keyword>
<evidence type="ECO:0000313" key="3">
    <source>
        <dbReference type="Proteomes" id="UP000193224"/>
    </source>
</evidence>
<proteinExistence type="predicted"/>
<organism evidence="2 3">
    <name type="scientific">Roseovarius aestuarii</name>
    <dbReference type="NCBI Taxonomy" id="475083"/>
    <lineage>
        <taxon>Bacteria</taxon>
        <taxon>Pseudomonadati</taxon>
        <taxon>Pseudomonadota</taxon>
        <taxon>Alphaproteobacteria</taxon>
        <taxon>Rhodobacterales</taxon>
        <taxon>Roseobacteraceae</taxon>
        <taxon>Roseovarius</taxon>
    </lineage>
</organism>
<name>A0A1X7BMH2_9RHOB</name>
<gene>
    <name evidence="2" type="ORF">ROA7745_00541</name>
</gene>
<sequence>MNRTMTNSYDGFEDRLEKIDTKHAKMARGYKGTIDRDGLIVFRPVRRRAGVPVKAIVVLLIGFFVFKGMVMAHTGASIYEERVAALKNGTLIEQVGAFAMQPDPVTVGVATQLGHIFN</sequence>
<evidence type="ECO:0000256" key="1">
    <source>
        <dbReference type="SAM" id="Phobius"/>
    </source>
</evidence>
<accession>A0A1X7BMH2</accession>
<reference evidence="2 3" key="1">
    <citation type="submission" date="2017-03" db="EMBL/GenBank/DDBJ databases">
        <authorList>
            <person name="Afonso C.L."/>
            <person name="Miller P.J."/>
            <person name="Scott M.A."/>
            <person name="Spackman E."/>
            <person name="Goraichik I."/>
            <person name="Dimitrov K.M."/>
            <person name="Suarez D.L."/>
            <person name="Swayne D.E."/>
        </authorList>
    </citation>
    <scope>NUCLEOTIDE SEQUENCE [LARGE SCALE GENOMIC DNA]</scope>
    <source>
        <strain evidence="2 3">CECT 7745</strain>
    </source>
</reference>
<protein>
    <submittedName>
        <fullName evidence="2">Uncharacterized protein</fullName>
    </submittedName>
</protein>
<keyword evidence="1" id="KW-0812">Transmembrane</keyword>
<feature type="transmembrane region" description="Helical" evidence="1">
    <location>
        <begin position="51"/>
        <end position="72"/>
    </location>
</feature>
<keyword evidence="1" id="KW-1133">Transmembrane helix</keyword>
<dbReference type="AlphaFoldDB" id="A0A1X7BMH2"/>
<dbReference type="EMBL" id="FWXB01000001">
    <property type="protein sequence ID" value="SMC10734.1"/>
    <property type="molecule type" value="Genomic_DNA"/>
</dbReference>
<dbReference type="Proteomes" id="UP000193224">
    <property type="component" value="Unassembled WGS sequence"/>
</dbReference>
<keyword evidence="3" id="KW-1185">Reference proteome</keyword>